<name>A0A8T1DLG5_9STRA</name>
<organism evidence="1 2">
    <name type="scientific">Phytophthora cactorum</name>
    <dbReference type="NCBI Taxonomy" id="29920"/>
    <lineage>
        <taxon>Eukaryota</taxon>
        <taxon>Sar</taxon>
        <taxon>Stramenopiles</taxon>
        <taxon>Oomycota</taxon>
        <taxon>Peronosporomycetes</taxon>
        <taxon>Peronosporales</taxon>
        <taxon>Peronosporaceae</taxon>
        <taxon>Phytophthora</taxon>
    </lineage>
</organism>
<comment type="caution">
    <text evidence="1">The sequence shown here is derived from an EMBL/GenBank/DDBJ whole genome shotgun (WGS) entry which is preliminary data.</text>
</comment>
<reference evidence="1" key="1">
    <citation type="submission" date="2018-10" db="EMBL/GenBank/DDBJ databases">
        <title>Effector identification in a new, highly contiguous assembly of the strawberry crown rot pathogen Phytophthora cactorum.</title>
        <authorList>
            <person name="Armitage A.D."/>
            <person name="Nellist C.F."/>
            <person name="Bates H."/>
            <person name="Vickerstaff R.J."/>
            <person name="Harrison R.J."/>
        </authorList>
    </citation>
    <scope>NUCLEOTIDE SEQUENCE</scope>
    <source>
        <strain evidence="1">4040</strain>
    </source>
</reference>
<dbReference type="Proteomes" id="UP000736787">
    <property type="component" value="Unassembled WGS sequence"/>
</dbReference>
<sequence length="91" mass="10554">MQRARRRAQKFRPAPLKPCTKLQEADSFCISCGCRNIVVFRQSSNHSNQRLIKCQNCGVISPDFGQSKLWPRVREDFTPLDKERAQEMADQ</sequence>
<evidence type="ECO:0000313" key="2">
    <source>
        <dbReference type="Proteomes" id="UP000736787"/>
    </source>
</evidence>
<gene>
    <name evidence="1" type="ORF">PC117_g10476</name>
</gene>
<dbReference type="VEuPathDB" id="FungiDB:PC110_g22000"/>
<proteinExistence type="predicted"/>
<feature type="non-terminal residue" evidence="1">
    <location>
        <position position="1"/>
    </location>
</feature>
<dbReference type="EMBL" id="RCMK01000256">
    <property type="protein sequence ID" value="KAG2940589.1"/>
    <property type="molecule type" value="Genomic_DNA"/>
</dbReference>
<accession>A0A8T1DLG5</accession>
<protein>
    <submittedName>
        <fullName evidence="1">Uncharacterized protein</fullName>
    </submittedName>
</protein>
<evidence type="ECO:0000313" key="1">
    <source>
        <dbReference type="EMBL" id="KAG2940589.1"/>
    </source>
</evidence>
<dbReference type="AlphaFoldDB" id="A0A8T1DLG5"/>